<dbReference type="OrthoDB" id="6396847at2759"/>
<organism evidence="1">
    <name type="scientific">Lepeophtheirus salmonis</name>
    <name type="common">Salmon louse</name>
    <name type="synonym">Caligus salmonis</name>
    <dbReference type="NCBI Taxonomy" id="72036"/>
    <lineage>
        <taxon>Eukaryota</taxon>
        <taxon>Metazoa</taxon>
        <taxon>Ecdysozoa</taxon>
        <taxon>Arthropoda</taxon>
        <taxon>Crustacea</taxon>
        <taxon>Multicrustacea</taxon>
        <taxon>Hexanauplia</taxon>
        <taxon>Copepoda</taxon>
        <taxon>Siphonostomatoida</taxon>
        <taxon>Caligidae</taxon>
        <taxon>Lepeophtheirus</taxon>
    </lineage>
</organism>
<dbReference type="AlphaFoldDB" id="A0A0K2UG85"/>
<sequence length="113" mass="12971">FKNGLVESHGFFFFISEGNISLPSGFQILQIKLKNIDILQFCEGENGVLVLERKSELKAFLPCFILPIHRLKHSVKKDRILTETLQIPNILSLLKSIELEEEEFLNKDTLNNS</sequence>
<protein>
    <submittedName>
        <fullName evidence="1">Uncharacterized protein</fullName>
    </submittedName>
</protein>
<dbReference type="EMBL" id="HACA01019596">
    <property type="protein sequence ID" value="CDW36957.1"/>
    <property type="molecule type" value="Transcribed_RNA"/>
</dbReference>
<feature type="non-terminal residue" evidence="1">
    <location>
        <position position="1"/>
    </location>
</feature>
<proteinExistence type="predicted"/>
<reference evidence="1" key="1">
    <citation type="submission" date="2014-05" db="EMBL/GenBank/DDBJ databases">
        <authorList>
            <person name="Chronopoulou M."/>
        </authorList>
    </citation>
    <scope>NUCLEOTIDE SEQUENCE</scope>
    <source>
        <tissue evidence="1">Whole organism</tissue>
    </source>
</reference>
<name>A0A0K2UG85_LEPSM</name>
<accession>A0A0K2UG85</accession>
<evidence type="ECO:0000313" key="1">
    <source>
        <dbReference type="EMBL" id="CDW36957.1"/>
    </source>
</evidence>